<evidence type="ECO:0000313" key="3">
    <source>
        <dbReference type="Proteomes" id="UP000248857"/>
    </source>
</evidence>
<dbReference type="Proteomes" id="UP000248857">
    <property type="component" value="Unassembled WGS sequence"/>
</dbReference>
<dbReference type="Pfam" id="PF14104">
    <property type="entry name" value="DUF4277"/>
    <property type="match status" value="1"/>
</dbReference>
<reference evidence="2 3" key="1">
    <citation type="journal article" date="2018" name="Sci. Rep.">
        <title>A novel species of the marine cyanobacterium Acaryochloris with a unique pigment content and lifestyle.</title>
        <authorList>
            <person name="Partensky F."/>
            <person name="Six C."/>
            <person name="Ratin M."/>
            <person name="Garczarek L."/>
            <person name="Vaulot D."/>
            <person name="Probert I."/>
            <person name="Calteau A."/>
            <person name="Gourvil P."/>
            <person name="Marie D."/>
            <person name="Grebert T."/>
            <person name="Bouchier C."/>
            <person name="Le Panse S."/>
            <person name="Gachenot M."/>
            <person name="Rodriguez F."/>
            <person name="Garrido J.L."/>
        </authorList>
    </citation>
    <scope>NUCLEOTIDE SEQUENCE [LARGE SCALE GENOMIC DNA]</scope>
    <source>
        <strain evidence="2 3">RCC1774</strain>
    </source>
</reference>
<dbReference type="EMBL" id="PQWO01000030">
    <property type="protein sequence ID" value="PZD70692.1"/>
    <property type="molecule type" value="Genomic_DNA"/>
</dbReference>
<feature type="domain" description="DUF4277" evidence="1">
    <location>
        <begin position="5"/>
        <end position="35"/>
    </location>
</feature>
<accession>A0A2W1JHU6</accession>
<evidence type="ECO:0000313" key="2">
    <source>
        <dbReference type="EMBL" id="PZD70692.1"/>
    </source>
</evidence>
<name>A0A2W1JHU6_9CYAN</name>
<proteinExistence type="predicted"/>
<dbReference type="InterPro" id="IPR025457">
    <property type="entry name" value="DUF4277"/>
</dbReference>
<protein>
    <recommendedName>
        <fullName evidence="1">DUF4277 domain-containing protein</fullName>
    </recommendedName>
</protein>
<gene>
    <name evidence="2" type="ORF">C1752_10207</name>
</gene>
<organism evidence="2 3">
    <name type="scientific">Acaryochloris thomasi RCC1774</name>
    <dbReference type="NCBI Taxonomy" id="1764569"/>
    <lineage>
        <taxon>Bacteria</taxon>
        <taxon>Bacillati</taxon>
        <taxon>Cyanobacteriota</taxon>
        <taxon>Cyanophyceae</taxon>
        <taxon>Acaryochloridales</taxon>
        <taxon>Acaryochloridaceae</taxon>
        <taxon>Acaryochloris</taxon>
        <taxon>Acaryochloris thomasi</taxon>
    </lineage>
</organism>
<comment type="caution">
    <text evidence="2">The sequence shown here is derived from an EMBL/GenBank/DDBJ whole genome shotgun (WGS) entry which is preliminary data.</text>
</comment>
<evidence type="ECO:0000259" key="1">
    <source>
        <dbReference type="Pfam" id="PF14104"/>
    </source>
</evidence>
<dbReference type="AlphaFoldDB" id="A0A2W1JHU6"/>
<sequence>MSELQVETLDPLGLVAGVIDELGLVELTDGVLEFSDVPNVLL</sequence>
<keyword evidence="3" id="KW-1185">Reference proteome</keyword>